<proteinExistence type="predicted"/>
<feature type="transmembrane region" description="Helical" evidence="7">
    <location>
        <begin position="291"/>
        <end position="309"/>
    </location>
</feature>
<feature type="transmembrane region" description="Helical" evidence="7">
    <location>
        <begin position="112"/>
        <end position="132"/>
    </location>
</feature>
<dbReference type="OrthoDB" id="9783013at2"/>
<gene>
    <name evidence="8" type="ORF">A6X21_21940</name>
</gene>
<evidence type="ECO:0000256" key="3">
    <source>
        <dbReference type="ARBA" id="ARBA00022475"/>
    </source>
</evidence>
<accession>A0A1C3EFB9</accession>
<feature type="transmembrane region" description="Helical" evidence="7">
    <location>
        <begin position="153"/>
        <end position="171"/>
    </location>
</feature>
<protein>
    <recommendedName>
        <fullName evidence="10">MFS transporter</fullName>
    </recommendedName>
</protein>
<feature type="transmembrane region" description="Helical" evidence="7">
    <location>
        <begin position="27"/>
        <end position="47"/>
    </location>
</feature>
<comment type="caution">
    <text evidence="8">The sequence shown here is derived from an EMBL/GenBank/DDBJ whole genome shotgun (WGS) entry which is preliminary data.</text>
</comment>
<dbReference type="GO" id="GO:0015213">
    <property type="term" value="F:uridine transmembrane transporter activity"/>
    <property type="evidence" value="ECO:0007669"/>
    <property type="project" value="TreeGrafter"/>
</dbReference>
<keyword evidence="3" id="KW-1003">Cell membrane</keyword>
<dbReference type="Proteomes" id="UP000094828">
    <property type="component" value="Unassembled WGS sequence"/>
</dbReference>
<evidence type="ECO:0000256" key="2">
    <source>
        <dbReference type="ARBA" id="ARBA00022448"/>
    </source>
</evidence>
<feature type="transmembrane region" description="Helical" evidence="7">
    <location>
        <begin position="228"/>
        <end position="248"/>
    </location>
</feature>
<dbReference type="InterPro" id="IPR004740">
    <property type="entry name" value="Nuc_H_symport"/>
</dbReference>
<feature type="transmembrane region" description="Helical" evidence="7">
    <location>
        <begin position="329"/>
        <end position="355"/>
    </location>
</feature>
<organism evidence="8 9">
    <name type="scientific">Planctopirus hydrillae</name>
    <dbReference type="NCBI Taxonomy" id="1841610"/>
    <lineage>
        <taxon>Bacteria</taxon>
        <taxon>Pseudomonadati</taxon>
        <taxon>Planctomycetota</taxon>
        <taxon>Planctomycetia</taxon>
        <taxon>Planctomycetales</taxon>
        <taxon>Planctomycetaceae</taxon>
        <taxon>Planctopirus</taxon>
    </lineage>
</organism>
<evidence type="ECO:0000256" key="1">
    <source>
        <dbReference type="ARBA" id="ARBA00004651"/>
    </source>
</evidence>
<keyword evidence="6 7" id="KW-0472">Membrane</keyword>
<keyword evidence="2" id="KW-0813">Transport</keyword>
<evidence type="ECO:0000256" key="6">
    <source>
        <dbReference type="ARBA" id="ARBA00023136"/>
    </source>
</evidence>
<dbReference type="PANTHER" id="PTHR23522:SF4">
    <property type="entry name" value="NUCLEOSIDE PERMEASE NUPG-RELATED"/>
    <property type="match status" value="1"/>
</dbReference>
<dbReference type="GO" id="GO:0005886">
    <property type="term" value="C:plasma membrane"/>
    <property type="evidence" value="ECO:0007669"/>
    <property type="project" value="UniProtKB-SubCell"/>
</dbReference>
<dbReference type="GO" id="GO:0015212">
    <property type="term" value="F:cytidine transmembrane transporter activity"/>
    <property type="evidence" value="ECO:0007669"/>
    <property type="project" value="TreeGrafter"/>
</dbReference>
<feature type="transmembrane region" description="Helical" evidence="7">
    <location>
        <begin position="183"/>
        <end position="201"/>
    </location>
</feature>
<dbReference type="InterPro" id="IPR036259">
    <property type="entry name" value="MFS_trans_sf"/>
</dbReference>
<feature type="transmembrane region" description="Helical" evidence="7">
    <location>
        <begin position="268"/>
        <end position="284"/>
    </location>
</feature>
<evidence type="ECO:0000256" key="7">
    <source>
        <dbReference type="SAM" id="Phobius"/>
    </source>
</evidence>
<dbReference type="Pfam" id="PF03825">
    <property type="entry name" value="Nuc_H_symport"/>
    <property type="match status" value="1"/>
</dbReference>
<dbReference type="RefSeq" id="WP_083233532.1">
    <property type="nucleotide sequence ID" value="NZ_LYDR01000072.1"/>
</dbReference>
<evidence type="ECO:0000256" key="4">
    <source>
        <dbReference type="ARBA" id="ARBA00022692"/>
    </source>
</evidence>
<feature type="transmembrane region" description="Helical" evidence="7">
    <location>
        <begin position="417"/>
        <end position="436"/>
    </location>
</feature>
<sequence>MAAITTDSAPSTTVPPLSMSLRAKLSIMMFLQFAVWGSWFTILGNYLKHLGFTDPQVGAMYALMPLGAIFATLFAGQIADRLLASEKVMAICHLAGAGLLFWMAQVKSPEQYWLLWGISLAYALLYNPTLALSNTIAFTHVPSGERDFPSVRVFGTIGWIVAGLLVGNVLSTEAVPAFQTSKPFYLAAGFSAVLGVISLVMPHTPPQGKAGEGIPFLKALALFKDPSFAVFFLVSFLITIVLAFYYSFTGTFLELGAGVTDVAGTMTIGQFAELALLPFLPWFLKTMKMRWVLALGMFCWGLRYLLFAFGGPGPELMANATLAQKVSYAFAVIPSPFMLVLIGVALHGICFDFFFAAGFIHVDNTAPKEIRGSGQALFSFLTYGVGMWMGSILSGYVAEFSKVPGPDGKMVINWTTFWLIPASGVILALIAFLIFFRPKAKAEVAGVIPMTEV</sequence>
<name>A0A1C3EFB9_9PLAN</name>
<feature type="transmembrane region" description="Helical" evidence="7">
    <location>
        <begin position="376"/>
        <end position="397"/>
    </location>
</feature>
<dbReference type="STRING" id="1841610.A6X21_21940"/>
<dbReference type="AlphaFoldDB" id="A0A1C3EFB9"/>
<feature type="transmembrane region" description="Helical" evidence="7">
    <location>
        <begin position="59"/>
        <end position="76"/>
    </location>
</feature>
<dbReference type="Gene3D" id="1.20.1250.20">
    <property type="entry name" value="MFS general substrate transporter like domains"/>
    <property type="match status" value="2"/>
</dbReference>
<dbReference type="PANTHER" id="PTHR23522">
    <property type="entry name" value="BLL5896 PROTEIN"/>
    <property type="match status" value="1"/>
</dbReference>
<reference evidence="8 9" key="1">
    <citation type="submission" date="2016-05" db="EMBL/GenBank/DDBJ databases">
        <title>Genomic and physiological characterization of Planctopirus sp. isolated from fresh water lake.</title>
        <authorList>
            <person name="Subhash Y."/>
            <person name="Ramana C."/>
        </authorList>
    </citation>
    <scope>NUCLEOTIDE SEQUENCE [LARGE SCALE GENOMIC DNA]</scope>
    <source>
        <strain evidence="8 9">JC280</strain>
    </source>
</reference>
<keyword evidence="4 7" id="KW-0812">Transmembrane</keyword>
<keyword evidence="9" id="KW-1185">Reference proteome</keyword>
<feature type="transmembrane region" description="Helical" evidence="7">
    <location>
        <begin position="88"/>
        <end position="106"/>
    </location>
</feature>
<dbReference type="EMBL" id="LYDR01000072">
    <property type="protein sequence ID" value="ODA31935.1"/>
    <property type="molecule type" value="Genomic_DNA"/>
</dbReference>
<evidence type="ECO:0000313" key="9">
    <source>
        <dbReference type="Proteomes" id="UP000094828"/>
    </source>
</evidence>
<keyword evidence="5 7" id="KW-1133">Transmembrane helix</keyword>
<dbReference type="SUPFAM" id="SSF103473">
    <property type="entry name" value="MFS general substrate transporter"/>
    <property type="match status" value="1"/>
</dbReference>
<evidence type="ECO:0000256" key="5">
    <source>
        <dbReference type="ARBA" id="ARBA00022989"/>
    </source>
</evidence>
<evidence type="ECO:0008006" key="10">
    <source>
        <dbReference type="Google" id="ProtNLM"/>
    </source>
</evidence>
<evidence type="ECO:0000313" key="8">
    <source>
        <dbReference type="EMBL" id="ODA31935.1"/>
    </source>
</evidence>
<comment type="subcellular location">
    <subcellularLocation>
        <location evidence="1">Cell membrane</location>
        <topology evidence="1">Multi-pass membrane protein</topology>
    </subcellularLocation>
</comment>